<organism evidence="1 2">
    <name type="scientific">Phanerochaete sordida</name>
    <dbReference type="NCBI Taxonomy" id="48140"/>
    <lineage>
        <taxon>Eukaryota</taxon>
        <taxon>Fungi</taxon>
        <taxon>Dikarya</taxon>
        <taxon>Basidiomycota</taxon>
        <taxon>Agaricomycotina</taxon>
        <taxon>Agaricomycetes</taxon>
        <taxon>Polyporales</taxon>
        <taxon>Phanerochaetaceae</taxon>
        <taxon>Phanerochaete</taxon>
    </lineage>
</organism>
<keyword evidence="2" id="KW-1185">Reference proteome</keyword>
<protein>
    <submittedName>
        <fullName evidence="1">Uncharacterized protein</fullName>
    </submittedName>
</protein>
<sequence length="271" mass="29605">MSSNSDSYTFEILDRPGLTLSPAARKKLARDLRDLASTCLHPLPDYQCLSSAPDALDDKLIVTMRAGRSSRLVAFVSAVYLAIALHAGSAPSTVLHTGLTCVAPALRRQGATQPLFAHLFMHLRAAFPAGLWVTSLAEVPGTLGSLAEVATDVFPSPACAAPSDVHLRIARAVDARYRGAMRICDAAEFDEEAFVFRGSNPPGSCFRKDSEDGRYHHREQGLTEYYRGLLGRHKGNEVLQVGYLEWGKAFGESTKNKKVEERYGVEVKVRL</sequence>
<evidence type="ECO:0000313" key="1">
    <source>
        <dbReference type="EMBL" id="GJE91465.1"/>
    </source>
</evidence>
<evidence type="ECO:0000313" key="2">
    <source>
        <dbReference type="Proteomes" id="UP000703269"/>
    </source>
</evidence>
<dbReference type="OrthoDB" id="4841025at2759"/>
<dbReference type="Proteomes" id="UP000703269">
    <property type="component" value="Unassembled WGS sequence"/>
</dbReference>
<name>A0A9P3LDP3_9APHY</name>
<comment type="caution">
    <text evidence="1">The sequence shown here is derived from an EMBL/GenBank/DDBJ whole genome shotgun (WGS) entry which is preliminary data.</text>
</comment>
<proteinExistence type="predicted"/>
<accession>A0A9P3LDP3</accession>
<dbReference type="EMBL" id="BPQB01000021">
    <property type="protein sequence ID" value="GJE91465.1"/>
    <property type="molecule type" value="Genomic_DNA"/>
</dbReference>
<dbReference type="AlphaFoldDB" id="A0A9P3LDP3"/>
<gene>
    <name evidence="1" type="ORF">PsYK624_076150</name>
</gene>
<reference evidence="1 2" key="1">
    <citation type="submission" date="2021-08" db="EMBL/GenBank/DDBJ databases">
        <title>Draft Genome Sequence of Phanerochaete sordida strain YK-624.</title>
        <authorList>
            <person name="Mori T."/>
            <person name="Dohra H."/>
            <person name="Suzuki T."/>
            <person name="Kawagishi H."/>
            <person name="Hirai H."/>
        </authorList>
    </citation>
    <scope>NUCLEOTIDE SEQUENCE [LARGE SCALE GENOMIC DNA]</scope>
    <source>
        <strain evidence="1 2">YK-624</strain>
    </source>
</reference>